<dbReference type="CDD" id="cd00077">
    <property type="entry name" value="HDc"/>
    <property type="match status" value="1"/>
</dbReference>
<evidence type="ECO:0000313" key="3">
    <source>
        <dbReference type="Proteomes" id="UP000014975"/>
    </source>
</evidence>
<dbReference type="PATRIC" id="fig|1121439.3.peg.2349"/>
<dbReference type="Gene3D" id="1.10.3210.10">
    <property type="entry name" value="Hypothetical protein af1432"/>
    <property type="match status" value="1"/>
</dbReference>
<dbReference type="Proteomes" id="UP000014975">
    <property type="component" value="Unassembled WGS sequence"/>
</dbReference>
<dbReference type="EMBL" id="ATHI01000029">
    <property type="protein sequence ID" value="EPR31389.1"/>
    <property type="molecule type" value="Genomic_DNA"/>
</dbReference>
<accession>S7UBX1</accession>
<dbReference type="PANTHER" id="PTHR33525">
    <property type="match status" value="1"/>
</dbReference>
<reference evidence="2 3" key="1">
    <citation type="journal article" date="2013" name="Genome Announc.">
        <title>Draft genome sequences for three mercury-methylating, sulfate-reducing bacteria.</title>
        <authorList>
            <person name="Brown S.D."/>
            <person name="Hurt R.A.Jr."/>
            <person name="Gilmour C.C."/>
            <person name="Elias D.A."/>
        </authorList>
    </citation>
    <scope>NUCLEOTIDE SEQUENCE [LARGE SCALE GENOMIC DNA]</scope>
    <source>
        <strain evidence="2 3">DSM 16529</strain>
    </source>
</reference>
<protein>
    <submittedName>
        <fullName evidence="2">Putative signal transduction protein</fullName>
    </submittedName>
</protein>
<dbReference type="InterPro" id="IPR052340">
    <property type="entry name" value="RNase_Y/CdgJ"/>
</dbReference>
<proteinExistence type="predicted"/>
<name>S7UBX1_9BACT</name>
<dbReference type="AlphaFoldDB" id="S7UBX1"/>
<keyword evidence="3" id="KW-1185">Reference proteome</keyword>
<dbReference type="InterPro" id="IPR013976">
    <property type="entry name" value="HDOD"/>
</dbReference>
<dbReference type="InterPro" id="IPR003607">
    <property type="entry name" value="HD/PDEase_dom"/>
</dbReference>
<evidence type="ECO:0000313" key="2">
    <source>
        <dbReference type="EMBL" id="EPR31389.1"/>
    </source>
</evidence>
<dbReference type="NCBIfam" id="TIGR00277">
    <property type="entry name" value="HDIG"/>
    <property type="match status" value="1"/>
</dbReference>
<dbReference type="InterPro" id="IPR006675">
    <property type="entry name" value="HDIG_dom"/>
</dbReference>
<dbReference type="SUPFAM" id="SSF109604">
    <property type="entry name" value="HD-domain/PDEase-like"/>
    <property type="match status" value="1"/>
</dbReference>
<evidence type="ECO:0000259" key="1">
    <source>
        <dbReference type="PROSITE" id="PS51833"/>
    </source>
</evidence>
<dbReference type="STRING" id="1121439.dsat_0978"/>
<dbReference type="OrthoDB" id="9803649at2"/>
<gene>
    <name evidence="2" type="ORF">dsat_0978</name>
</gene>
<dbReference type="eggNOG" id="COG1639">
    <property type="taxonomic scope" value="Bacteria"/>
</dbReference>
<organism evidence="2 3">
    <name type="scientific">Alkalidesulfovibrio alkalitolerans DSM 16529</name>
    <dbReference type="NCBI Taxonomy" id="1121439"/>
    <lineage>
        <taxon>Bacteria</taxon>
        <taxon>Pseudomonadati</taxon>
        <taxon>Thermodesulfobacteriota</taxon>
        <taxon>Desulfovibrionia</taxon>
        <taxon>Desulfovibrionales</taxon>
        <taxon>Desulfovibrionaceae</taxon>
        <taxon>Alkalidesulfovibrio</taxon>
    </lineage>
</organism>
<sequence>MDIERGTAFLSRIADTRHDLPYSPSLLQRLFVQTKDGSLASLGQIAETISPDQGLTARLLAVANSAFYGLQSQVTSVQRAATVLGIKEIRTIVLALGVHGLTKGHQLPEDFDLVAYWTHQLAVAQTARLMAKGLAAVDADNIFTSGLLHDLGKMLIAMHAPKDWVAIGYLRAQKNLPHFKAEDEWWGVEHGVVGALVLRSWNLPAELHEPVNWHHAPLAAPEFRTEAKLLCLADLVVNEAMQTAPVNPKAVEALCASLELDTKKVRAMALQAVGDEGLAHFISEVLRAA</sequence>
<dbReference type="PROSITE" id="PS51833">
    <property type="entry name" value="HDOD"/>
    <property type="match status" value="1"/>
</dbReference>
<comment type="caution">
    <text evidence="2">The sequence shown here is derived from an EMBL/GenBank/DDBJ whole genome shotgun (WGS) entry which is preliminary data.</text>
</comment>
<dbReference type="RefSeq" id="WP_020887675.1">
    <property type="nucleotide sequence ID" value="NZ_ATHI01000029.1"/>
</dbReference>
<feature type="domain" description="HDOD" evidence="1">
    <location>
        <begin position="20"/>
        <end position="217"/>
    </location>
</feature>
<dbReference type="Pfam" id="PF08668">
    <property type="entry name" value="HDOD"/>
    <property type="match status" value="1"/>
</dbReference>
<dbReference type="PANTHER" id="PTHR33525:SF4">
    <property type="entry name" value="CYCLIC DI-GMP PHOSPHODIESTERASE CDGJ"/>
    <property type="match status" value="1"/>
</dbReference>